<organism evidence="3">
    <name type="scientific">Brugia pahangi</name>
    <name type="common">Filarial nematode worm</name>
    <dbReference type="NCBI Taxonomy" id="6280"/>
    <lineage>
        <taxon>Eukaryota</taxon>
        <taxon>Metazoa</taxon>
        <taxon>Ecdysozoa</taxon>
        <taxon>Nematoda</taxon>
        <taxon>Chromadorea</taxon>
        <taxon>Rhabditida</taxon>
        <taxon>Spirurina</taxon>
        <taxon>Spiruromorpha</taxon>
        <taxon>Filarioidea</taxon>
        <taxon>Onchocercidae</taxon>
        <taxon>Brugia</taxon>
    </lineage>
</organism>
<evidence type="ECO:0000313" key="3">
    <source>
        <dbReference type="WBParaSite" id="BPAG_0000379801-mRNA-1"/>
    </source>
</evidence>
<sequence>MQACKLMRYAAFDANTSEIVVALSNIDKTHSADNIPAGDLIRAVSIKHVNQTIFKHPAMQLLVHESHSIFSRAQRDAKVFTLTVSE</sequence>
<gene>
    <name evidence="1" type="ORF">BPAG_LOCUS3766</name>
</gene>
<dbReference type="WBParaSite" id="BPAG_0000379801-mRNA-1">
    <property type="protein sequence ID" value="BPAG_0000379801-mRNA-1"/>
    <property type="gene ID" value="BPAG_0000379801"/>
</dbReference>
<dbReference type="STRING" id="6280.A0A0N4T6G5"/>
<dbReference type="AlphaFoldDB" id="A0A0N4T6G5"/>
<reference evidence="1 2" key="2">
    <citation type="submission" date="2018-11" db="EMBL/GenBank/DDBJ databases">
        <authorList>
            <consortium name="Pathogen Informatics"/>
        </authorList>
    </citation>
    <scope>NUCLEOTIDE SEQUENCE [LARGE SCALE GENOMIC DNA]</scope>
</reference>
<dbReference type="Proteomes" id="UP000278627">
    <property type="component" value="Unassembled WGS sequence"/>
</dbReference>
<protein>
    <submittedName>
        <fullName evidence="3">S1 motif domain-containing protein</fullName>
    </submittedName>
</protein>
<proteinExistence type="predicted"/>
<reference evidence="3" key="1">
    <citation type="submission" date="2017-02" db="UniProtKB">
        <authorList>
            <consortium name="WormBaseParasite"/>
        </authorList>
    </citation>
    <scope>IDENTIFICATION</scope>
</reference>
<dbReference type="EMBL" id="UZAD01001320">
    <property type="protein sequence ID" value="VDN84952.1"/>
    <property type="molecule type" value="Genomic_DNA"/>
</dbReference>
<name>A0A0N4T6G5_BRUPA</name>
<accession>A0A0N4T6G5</accession>
<keyword evidence="2" id="KW-1185">Reference proteome</keyword>
<evidence type="ECO:0000313" key="1">
    <source>
        <dbReference type="EMBL" id="VDN84952.1"/>
    </source>
</evidence>
<evidence type="ECO:0000313" key="2">
    <source>
        <dbReference type="Proteomes" id="UP000278627"/>
    </source>
</evidence>